<feature type="non-terminal residue" evidence="2">
    <location>
        <position position="88"/>
    </location>
</feature>
<feature type="region of interest" description="Disordered" evidence="1">
    <location>
        <begin position="1"/>
        <end position="22"/>
    </location>
</feature>
<proteinExistence type="predicted"/>
<dbReference type="Proteomes" id="UP001178508">
    <property type="component" value="Chromosome 20"/>
</dbReference>
<evidence type="ECO:0000313" key="3">
    <source>
        <dbReference type="Proteomes" id="UP001178508"/>
    </source>
</evidence>
<protein>
    <submittedName>
        <fullName evidence="2">Unnamed protein product</fullName>
    </submittedName>
</protein>
<dbReference type="EMBL" id="OY660883">
    <property type="protein sequence ID" value="CAJ1081679.1"/>
    <property type="molecule type" value="Genomic_DNA"/>
</dbReference>
<reference evidence="2" key="1">
    <citation type="submission" date="2023-08" db="EMBL/GenBank/DDBJ databases">
        <authorList>
            <person name="Alioto T."/>
            <person name="Alioto T."/>
            <person name="Gomez Garrido J."/>
        </authorList>
    </citation>
    <scope>NUCLEOTIDE SEQUENCE</scope>
</reference>
<evidence type="ECO:0000313" key="2">
    <source>
        <dbReference type="EMBL" id="CAJ1081679.1"/>
    </source>
</evidence>
<sequence>MKKNAAKAQNCDDDDVTLAARSPPALPVERSMLIEKETEGADMFLPFHFFLQTQPGDTGGGMMVASTCPRSTIGLPAMSPMIYDAVKS</sequence>
<keyword evidence="3" id="KW-1185">Reference proteome</keyword>
<gene>
    <name evidence="2" type="ORF">XNOV1_A023949</name>
</gene>
<accession>A0AAV1H8Q5</accession>
<organism evidence="2 3">
    <name type="scientific">Xyrichtys novacula</name>
    <name type="common">Pearly razorfish</name>
    <name type="synonym">Hemipteronotus novacula</name>
    <dbReference type="NCBI Taxonomy" id="13765"/>
    <lineage>
        <taxon>Eukaryota</taxon>
        <taxon>Metazoa</taxon>
        <taxon>Chordata</taxon>
        <taxon>Craniata</taxon>
        <taxon>Vertebrata</taxon>
        <taxon>Euteleostomi</taxon>
        <taxon>Actinopterygii</taxon>
        <taxon>Neopterygii</taxon>
        <taxon>Teleostei</taxon>
        <taxon>Neoteleostei</taxon>
        <taxon>Acanthomorphata</taxon>
        <taxon>Eupercaria</taxon>
        <taxon>Labriformes</taxon>
        <taxon>Labridae</taxon>
        <taxon>Xyrichtys</taxon>
    </lineage>
</organism>
<name>A0AAV1H8Q5_XYRNO</name>
<evidence type="ECO:0000256" key="1">
    <source>
        <dbReference type="SAM" id="MobiDB-lite"/>
    </source>
</evidence>
<dbReference type="AlphaFoldDB" id="A0AAV1H8Q5"/>